<feature type="compositionally biased region" description="Polar residues" evidence="1">
    <location>
        <begin position="72"/>
        <end position="82"/>
    </location>
</feature>
<dbReference type="RefSeq" id="WP_354635863.1">
    <property type="nucleotide sequence ID" value="NZ_CP159837.1"/>
</dbReference>
<accession>A0AAU8JH70</accession>
<dbReference type="AlphaFoldDB" id="A0AAU8JH70"/>
<sequence>MLKTWRDTHYQLDSEDWLYIAKHEDQGAASLVCPGYARDGCGFSIHFTPDHIELLKNLIAVLQSCASPPMNQPINPLANQPTGGDRETILNQKYRGNSYKYPDPEIQRHLIQ</sequence>
<name>A0AAU8JH70_9CYAN</name>
<evidence type="ECO:0000313" key="2">
    <source>
        <dbReference type="EMBL" id="XCM38595.1"/>
    </source>
</evidence>
<organism evidence="2">
    <name type="scientific">Planktothricoides raciborskii GIHE-MW2</name>
    <dbReference type="NCBI Taxonomy" id="2792601"/>
    <lineage>
        <taxon>Bacteria</taxon>
        <taxon>Bacillati</taxon>
        <taxon>Cyanobacteriota</taxon>
        <taxon>Cyanophyceae</taxon>
        <taxon>Oscillatoriophycideae</taxon>
        <taxon>Oscillatoriales</taxon>
        <taxon>Oscillatoriaceae</taxon>
        <taxon>Planktothricoides</taxon>
    </lineage>
</organism>
<evidence type="ECO:0000256" key="1">
    <source>
        <dbReference type="SAM" id="MobiDB-lite"/>
    </source>
</evidence>
<dbReference type="EMBL" id="CP159837">
    <property type="protein sequence ID" value="XCM38595.1"/>
    <property type="molecule type" value="Genomic_DNA"/>
</dbReference>
<feature type="region of interest" description="Disordered" evidence="1">
    <location>
        <begin position="72"/>
        <end position="105"/>
    </location>
</feature>
<protein>
    <submittedName>
        <fullName evidence="2">Uncharacterized protein</fullName>
    </submittedName>
</protein>
<gene>
    <name evidence="2" type="ORF">ABWT76_001453</name>
</gene>
<proteinExistence type="predicted"/>
<reference evidence="2" key="1">
    <citation type="submission" date="2024-07" db="EMBL/GenBank/DDBJ databases">
        <authorList>
            <person name="Kim Y.J."/>
            <person name="Jeong J.Y."/>
        </authorList>
    </citation>
    <scope>NUCLEOTIDE SEQUENCE</scope>
    <source>
        <strain evidence="2">GIHE-MW2</strain>
    </source>
</reference>